<keyword evidence="3" id="KW-1185">Reference proteome</keyword>
<dbReference type="Proteomes" id="UP001149165">
    <property type="component" value="Unassembled WGS sequence"/>
</dbReference>
<reference evidence="2" key="2">
    <citation type="journal article" date="2023" name="IMA Fungus">
        <title>Comparative genomic study of the Penicillium genus elucidates a diverse pangenome and 15 lateral gene transfer events.</title>
        <authorList>
            <person name="Petersen C."/>
            <person name="Sorensen T."/>
            <person name="Nielsen M.R."/>
            <person name="Sondergaard T.E."/>
            <person name="Sorensen J.L."/>
            <person name="Fitzpatrick D.A."/>
            <person name="Frisvad J.C."/>
            <person name="Nielsen K.L."/>
        </authorList>
    </citation>
    <scope>NUCLEOTIDE SEQUENCE</scope>
    <source>
        <strain evidence="2">IBT 30069</strain>
    </source>
</reference>
<protein>
    <submittedName>
        <fullName evidence="2">Uncharacterized protein</fullName>
    </submittedName>
</protein>
<organism evidence="2 3">
    <name type="scientific">Penicillium angulare</name>
    <dbReference type="NCBI Taxonomy" id="116970"/>
    <lineage>
        <taxon>Eukaryota</taxon>
        <taxon>Fungi</taxon>
        <taxon>Dikarya</taxon>
        <taxon>Ascomycota</taxon>
        <taxon>Pezizomycotina</taxon>
        <taxon>Eurotiomycetes</taxon>
        <taxon>Eurotiomycetidae</taxon>
        <taxon>Eurotiales</taxon>
        <taxon>Aspergillaceae</taxon>
        <taxon>Penicillium</taxon>
    </lineage>
</organism>
<dbReference type="EMBL" id="JAPQKH010000003">
    <property type="protein sequence ID" value="KAJ5107846.1"/>
    <property type="molecule type" value="Genomic_DNA"/>
</dbReference>
<reference evidence="2" key="1">
    <citation type="submission" date="2022-11" db="EMBL/GenBank/DDBJ databases">
        <authorList>
            <person name="Petersen C."/>
        </authorList>
    </citation>
    <scope>NUCLEOTIDE SEQUENCE</scope>
    <source>
        <strain evidence="2">IBT 30069</strain>
    </source>
</reference>
<dbReference type="AlphaFoldDB" id="A0A9W9FWL6"/>
<gene>
    <name evidence="2" type="ORF">N7456_004521</name>
</gene>
<feature type="compositionally biased region" description="Low complexity" evidence="1">
    <location>
        <begin position="1"/>
        <end position="14"/>
    </location>
</feature>
<feature type="compositionally biased region" description="Polar residues" evidence="1">
    <location>
        <begin position="21"/>
        <end position="30"/>
    </location>
</feature>
<comment type="caution">
    <text evidence="2">The sequence shown here is derived from an EMBL/GenBank/DDBJ whole genome shotgun (WGS) entry which is preliminary data.</text>
</comment>
<feature type="region of interest" description="Disordered" evidence="1">
    <location>
        <begin position="1"/>
        <end position="30"/>
    </location>
</feature>
<evidence type="ECO:0000256" key="1">
    <source>
        <dbReference type="SAM" id="MobiDB-lite"/>
    </source>
</evidence>
<evidence type="ECO:0000313" key="2">
    <source>
        <dbReference type="EMBL" id="KAJ5107846.1"/>
    </source>
</evidence>
<sequence length="77" mass="8783">MSTSTSIKSSLTSTEDLDAVPQSTPNTSTGLRIKQYWKHTQKKWGPLMAAKESWEDEYNFPAGRYAGQDTRQIITEW</sequence>
<evidence type="ECO:0000313" key="3">
    <source>
        <dbReference type="Proteomes" id="UP001149165"/>
    </source>
</evidence>
<accession>A0A9W9FWL6</accession>
<name>A0A9W9FWL6_9EURO</name>
<proteinExistence type="predicted"/>
<dbReference type="OrthoDB" id="4509550at2759"/>